<feature type="compositionally biased region" description="Polar residues" evidence="1">
    <location>
        <begin position="1"/>
        <end position="10"/>
    </location>
</feature>
<evidence type="ECO:0000256" key="1">
    <source>
        <dbReference type="SAM" id="MobiDB-lite"/>
    </source>
</evidence>
<dbReference type="Proteomes" id="UP000041254">
    <property type="component" value="Unassembled WGS sequence"/>
</dbReference>
<feature type="compositionally biased region" description="Low complexity" evidence="1">
    <location>
        <begin position="125"/>
        <end position="136"/>
    </location>
</feature>
<dbReference type="AlphaFoldDB" id="A0A0G4FXM6"/>
<keyword evidence="2" id="KW-1133">Transmembrane helix</keyword>
<organism evidence="3 4">
    <name type="scientific">Vitrella brassicaformis (strain CCMP3155)</name>
    <dbReference type="NCBI Taxonomy" id="1169540"/>
    <lineage>
        <taxon>Eukaryota</taxon>
        <taxon>Sar</taxon>
        <taxon>Alveolata</taxon>
        <taxon>Colpodellida</taxon>
        <taxon>Vitrellaceae</taxon>
        <taxon>Vitrella</taxon>
    </lineage>
</organism>
<sequence>MRSRLTSSDLGGTPERRSRSRERPADPKTKMDHDRPEKSDDESDEGIDGIDAMEGGGEGDESMPFLPIPSDLRPDVVSSSGDNGFGSISYGDGEEESDSPEKRAFRVLAQYSPPDTEDRTDKRSSFGGTQSPQGGTPQPPMTPSHLLYLHQTYPYTTTSQGSISYEGAITPPNNRSGQVSPKREHGGGANDTAVNNKTTTNGGGAGGGGGGGGRLSAASIIVSNREDELFREPSDEGVQKLIEMIGAGEGEGEEGMGEEAKTVVRLRKGCVHTRSTSVNTAGDVMDEHSQQQQQQPPATVTRLLPPFPLAYTPPTHTYGQADDENTITKQQQEGGQEQEHDSQNQTAGAGGPARTWLGALLMHLCRSVQLGVLLLVILLLCFVLFVCYLLWLDRQAEKRGVVGGLGKPVRPYYM</sequence>
<feature type="region of interest" description="Disordered" evidence="1">
    <location>
        <begin position="280"/>
        <end position="306"/>
    </location>
</feature>
<gene>
    <name evidence="3" type="ORF">Vbra_9504</name>
</gene>
<feature type="compositionally biased region" description="Polar residues" evidence="1">
    <location>
        <begin position="153"/>
        <end position="163"/>
    </location>
</feature>
<feature type="region of interest" description="Disordered" evidence="1">
    <location>
        <begin position="1"/>
        <end position="213"/>
    </location>
</feature>
<feature type="region of interest" description="Disordered" evidence="1">
    <location>
        <begin position="329"/>
        <end position="350"/>
    </location>
</feature>
<feature type="compositionally biased region" description="Acidic residues" evidence="1">
    <location>
        <begin position="39"/>
        <end position="48"/>
    </location>
</feature>
<keyword evidence="2" id="KW-0812">Transmembrane</keyword>
<dbReference type="VEuPathDB" id="CryptoDB:Vbra_9504"/>
<evidence type="ECO:0000313" key="3">
    <source>
        <dbReference type="EMBL" id="CEM19616.1"/>
    </source>
</evidence>
<dbReference type="EMBL" id="CDMY01000517">
    <property type="protein sequence ID" value="CEM19616.1"/>
    <property type="molecule type" value="Genomic_DNA"/>
</dbReference>
<accession>A0A0G4FXM6</accession>
<feature type="transmembrane region" description="Helical" evidence="2">
    <location>
        <begin position="370"/>
        <end position="391"/>
    </location>
</feature>
<dbReference type="InParanoid" id="A0A0G4FXM6"/>
<protein>
    <submittedName>
        <fullName evidence="3">Uncharacterized protein</fullName>
    </submittedName>
</protein>
<keyword evidence="2" id="KW-0472">Membrane</keyword>
<feature type="compositionally biased region" description="Gly residues" evidence="1">
    <location>
        <begin position="201"/>
        <end position="213"/>
    </location>
</feature>
<reference evidence="3 4" key="1">
    <citation type="submission" date="2014-11" db="EMBL/GenBank/DDBJ databases">
        <authorList>
            <person name="Zhu J."/>
            <person name="Qi W."/>
            <person name="Song R."/>
        </authorList>
    </citation>
    <scope>NUCLEOTIDE SEQUENCE [LARGE SCALE GENOMIC DNA]</scope>
</reference>
<proteinExistence type="predicted"/>
<feature type="compositionally biased region" description="Basic and acidic residues" evidence="1">
    <location>
        <begin position="14"/>
        <end position="38"/>
    </location>
</feature>
<name>A0A0G4FXM6_VITBC</name>
<evidence type="ECO:0000313" key="4">
    <source>
        <dbReference type="Proteomes" id="UP000041254"/>
    </source>
</evidence>
<keyword evidence="4" id="KW-1185">Reference proteome</keyword>
<evidence type="ECO:0000256" key="2">
    <source>
        <dbReference type="SAM" id="Phobius"/>
    </source>
</evidence>